<dbReference type="InterPro" id="IPR007029">
    <property type="entry name" value="YHS_dom"/>
</dbReference>
<feature type="domain" description="TRASH" evidence="1">
    <location>
        <begin position="9"/>
        <end position="46"/>
    </location>
</feature>
<dbReference type="EMBL" id="KF900677">
    <property type="protein sequence ID" value="AIF03347.1"/>
    <property type="molecule type" value="Genomic_DNA"/>
</dbReference>
<dbReference type="AlphaFoldDB" id="A0A075GN00"/>
<dbReference type="InterPro" id="IPR011017">
    <property type="entry name" value="TRASH_dom"/>
</dbReference>
<dbReference type="InterPro" id="IPR009078">
    <property type="entry name" value="Ferritin-like_SF"/>
</dbReference>
<dbReference type="InterPro" id="IPR012348">
    <property type="entry name" value="RNR-like"/>
</dbReference>
<dbReference type="SUPFAM" id="SSF47240">
    <property type="entry name" value="Ferritin-like"/>
    <property type="match status" value="1"/>
</dbReference>
<dbReference type="Gene3D" id="1.10.620.20">
    <property type="entry name" value="Ribonucleotide Reductase, subunit A"/>
    <property type="match status" value="1"/>
</dbReference>
<reference evidence="2" key="1">
    <citation type="journal article" date="2014" name="Genome Biol. Evol.">
        <title>Pangenome evidence for extensive interdomain horizontal transfer affecting lineage core and shell genes in uncultured planktonic thaumarchaeota and euryarchaeota.</title>
        <authorList>
            <person name="Deschamps P."/>
            <person name="Zivanovic Y."/>
            <person name="Moreira D."/>
            <person name="Rodriguez-Valera F."/>
            <person name="Lopez-Garcia P."/>
        </authorList>
    </citation>
    <scope>NUCLEOTIDE SEQUENCE</scope>
</reference>
<proteinExistence type="predicted"/>
<dbReference type="Pfam" id="PF04945">
    <property type="entry name" value="YHS"/>
    <property type="match status" value="1"/>
</dbReference>
<dbReference type="GO" id="GO:0016491">
    <property type="term" value="F:oxidoreductase activity"/>
    <property type="evidence" value="ECO:0007669"/>
    <property type="project" value="InterPro"/>
</dbReference>
<protein>
    <recommendedName>
        <fullName evidence="1">TRASH domain-containing protein</fullName>
    </recommendedName>
</protein>
<sequence>MKKIVKVTDPVCGLEFDEDLSVTHEYKSKKYHFCCDGCKKIFIKKPKKWSKKSN</sequence>
<accession>A0A075GN00</accession>
<evidence type="ECO:0000259" key="1">
    <source>
        <dbReference type="SMART" id="SM00746"/>
    </source>
</evidence>
<name>A0A075GN00_9ARCH</name>
<organism evidence="2">
    <name type="scientific">uncultured marine thaumarchaeote KM3_164_C03</name>
    <dbReference type="NCBI Taxonomy" id="1456035"/>
    <lineage>
        <taxon>Archaea</taxon>
        <taxon>Nitrososphaerota</taxon>
        <taxon>environmental samples</taxon>
    </lineage>
</organism>
<dbReference type="SMART" id="SM00746">
    <property type="entry name" value="TRASH"/>
    <property type="match status" value="1"/>
</dbReference>
<evidence type="ECO:0000313" key="2">
    <source>
        <dbReference type="EMBL" id="AIF03347.1"/>
    </source>
</evidence>